<dbReference type="InterPro" id="IPR050465">
    <property type="entry name" value="UPF0194_transport"/>
</dbReference>
<dbReference type="EMBL" id="PFNG01000084">
    <property type="protein sequence ID" value="PIZ40670.1"/>
    <property type="molecule type" value="Genomic_DNA"/>
</dbReference>
<dbReference type="Pfam" id="PF25990">
    <property type="entry name" value="Beta-barrel_YknX"/>
    <property type="match status" value="1"/>
</dbReference>
<evidence type="ECO:0000256" key="1">
    <source>
        <dbReference type="ARBA" id="ARBA00004196"/>
    </source>
</evidence>
<comment type="caution">
    <text evidence="4">The sequence shown here is derived from an EMBL/GenBank/DDBJ whole genome shotgun (WGS) entry which is preliminary data.</text>
</comment>
<keyword evidence="2" id="KW-0175">Coiled coil</keyword>
<evidence type="ECO:0000256" key="2">
    <source>
        <dbReference type="ARBA" id="ARBA00023054"/>
    </source>
</evidence>
<dbReference type="PANTHER" id="PTHR32347:SF23">
    <property type="entry name" value="BLL5650 PROTEIN"/>
    <property type="match status" value="1"/>
</dbReference>
<evidence type="ECO:0000259" key="3">
    <source>
        <dbReference type="Pfam" id="PF25990"/>
    </source>
</evidence>
<protein>
    <recommendedName>
        <fullName evidence="3">YknX-like beta-barrel domain-containing protein</fullName>
    </recommendedName>
</protein>
<dbReference type="AlphaFoldDB" id="A0A2M7T967"/>
<evidence type="ECO:0000313" key="4">
    <source>
        <dbReference type="EMBL" id="PIZ40670.1"/>
    </source>
</evidence>
<dbReference type="SUPFAM" id="SSF111369">
    <property type="entry name" value="HlyD-like secretion proteins"/>
    <property type="match status" value="1"/>
</dbReference>
<dbReference type="Proteomes" id="UP000230956">
    <property type="component" value="Unassembled WGS sequence"/>
</dbReference>
<proteinExistence type="predicted"/>
<gene>
    <name evidence="4" type="ORF">COY37_03385</name>
</gene>
<organism evidence="4 5">
    <name type="scientific">Candidatus Aquicultor secundus</name>
    <dbReference type="NCBI Taxonomy" id="1973895"/>
    <lineage>
        <taxon>Bacteria</taxon>
        <taxon>Bacillati</taxon>
        <taxon>Actinomycetota</taxon>
        <taxon>Candidatus Aquicultoria</taxon>
        <taxon>Candidatus Aquicultorales</taxon>
        <taxon>Candidatus Aquicultoraceae</taxon>
        <taxon>Candidatus Aquicultor</taxon>
    </lineage>
</organism>
<name>A0A2M7T967_9ACTN</name>
<dbReference type="Gene3D" id="2.40.30.170">
    <property type="match status" value="1"/>
</dbReference>
<sequence>MNKKVAVVVVALVVLGVGYVGWNSYTNGGKSANGRIEGSGTIEAAELNIGSQVAAEVTDVKVSEGSNAKKGQVLVVLDDRVLKDQVAVAKAGVDAAKAGVDDADTSNKRKIAQAQLDQAEASLSIAKTQQSYAVVKSPADGVVLSLPFLVGEMASPGATLATIGKISELDLTIYVDEKELGKVKVGQKASVSVDAYPNDEFTGKVSEIASEAEFTPQNVQTKEQRSNLVFGVTIKVDNPKEQLKPGMPADAVLD</sequence>
<feature type="domain" description="YknX-like beta-barrel" evidence="3">
    <location>
        <begin position="175"/>
        <end position="247"/>
    </location>
</feature>
<dbReference type="PANTHER" id="PTHR32347">
    <property type="entry name" value="EFFLUX SYSTEM COMPONENT YKNX-RELATED"/>
    <property type="match status" value="1"/>
</dbReference>
<evidence type="ECO:0000313" key="5">
    <source>
        <dbReference type="Proteomes" id="UP000230956"/>
    </source>
</evidence>
<accession>A0A2M7T967</accession>
<dbReference type="RefSeq" id="WP_286679316.1">
    <property type="nucleotide sequence ID" value="NZ_MNXI01000143.1"/>
</dbReference>
<comment type="subcellular location">
    <subcellularLocation>
        <location evidence="1">Cell envelope</location>
    </subcellularLocation>
</comment>
<dbReference type="GO" id="GO:0030313">
    <property type="term" value="C:cell envelope"/>
    <property type="evidence" value="ECO:0007669"/>
    <property type="project" value="UniProtKB-SubCell"/>
</dbReference>
<reference evidence="5" key="1">
    <citation type="submission" date="2017-09" db="EMBL/GenBank/DDBJ databases">
        <title>Depth-based differentiation of microbial function through sediment-hosted aquifers and enrichment of novel symbionts in the deep terrestrial subsurface.</title>
        <authorList>
            <person name="Probst A.J."/>
            <person name="Ladd B."/>
            <person name="Jarett J.K."/>
            <person name="Geller-Mcgrath D.E."/>
            <person name="Sieber C.M.K."/>
            <person name="Emerson J.B."/>
            <person name="Anantharaman K."/>
            <person name="Thomas B.C."/>
            <person name="Malmstrom R."/>
            <person name="Stieglmeier M."/>
            <person name="Klingl A."/>
            <person name="Woyke T."/>
            <person name="Ryan C.M."/>
            <person name="Banfield J.F."/>
        </authorList>
    </citation>
    <scope>NUCLEOTIDE SEQUENCE [LARGE SCALE GENOMIC DNA]</scope>
</reference>
<dbReference type="Gene3D" id="2.40.50.100">
    <property type="match status" value="1"/>
</dbReference>
<dbReference type="Gene3D" id="1.10.287.470">
    <property type="entry name" value="Helix hairpin bin"/>
    <property type="match status" value="1"/>
</dbReference>
<dbReference type="InterPro" id="IPR058636">
    <property type="entry name" value="Beta-barrel_YknX"/>
</dbReference>